<proteinExistence type="predicted"/>
<reference evidence="1 2" key="1">
    <citation type="submission" date="2018-09" db="EMBL/GenBank/DDBJ databases">
        <title>Novel species of Arthrobacter.</title>
        <authorList>
            <person name="Liu Q."/>
            <person name="Xin Y.-H."/>
        </authorList>
    </citation>
    <scope>NUCLEOTIDE SEQUENCE [LARGE SCALE GENOMIC DNA]</scope>
    <source>
        <strain evidence="1 2">Hz2</strain>
    </source>
</reference>
<sequence>MSKLTLERGVSIRQRWGRAAVQVGGLQWSIDGRPLALILQEARSSLPKEGRHLTADLYYSVLQRSNDDYGDAGRDALRFLLGEDEWEEFPGRVPLLIGQCLHVECAVTSAIIERHDGAVTWSQFQAHQPGPEVEGFPFPSAITYTFDREQHDSVLREAQAQI</sequence>
<evidence type="ECO:0000313" key="2">
    <source>
        <dbReference type="Proteomes" id="UP000272560"/>
    </source>
</evidence>
<dbReference type="AlphaFoldDB" id="A0A3A5M2H6"/>
<comment type="caution">
    <text evidence="1">The sequence shown here is derived from an EMBL/GenBank/DDBJ whole genome shotgun (WGS) entry which is preliminary data.</text>
</comment>
<dbReference type="Proteomes" id="UP000272560">
    <property type="component" value="Unassembled WGS sequence"/>
</dbReference>
<dbReference type="EMBL" id="QZVT01000016">
    <property type="protein sequence ID" value="RJT75420.1"/>
    <property type="molecule type" value="Genomic_DNA"/>
</dbReference>
<organism evidence="1 2">
    <name type="scientific">Arthrobacter cheniae</name>
    <dbReference type="NCBI Taxonomy" id="1258888"/>
    <lineage>
        <taxon>Bacteria</taxon>
        <taxon>Bacillati</taxon>
        <taxon>Actinomycetota</taxon>
        <taxon>Actinomycetes</taxon>
        <taxon>Micrococcales</taxon>
        <taxon>Micrococcaceae</taxon>
        <taxon>Arthrobacter</taxon>
    </lineage>
</organism>
<accession>A0A3A5M2H6</accession>
<keyword evidence="2" id="KW-1185">Reference proteome</keyword>
<name>A0A3A5M2H6_9MICC</name>
<protein>
    <submittedName>
        <fullName evidence="1">Uncharacterized protein</fullName>
    </submittedName>
</protein>
<evidence type="ECO:0000313" key="1">
    <source>
        <dbReference type="EMBL" id="RJT75420.1"/>
    </source>
</evidence>
<gene>
    <name evidence="1" type="ORF">D6T63_17890</name>
</gene>